<evidence type="ECO:0000256" key="1">
    <source>
        <dbReference type="SAM" id="MobiDB-lite"/>
    </source>
</evidence>
<name>A0A0F7UAW0_NEOCL</name>
<evidence type="ECO:0000313" key="3">
    <source>
        <dbReference type="EMBL" id="CEL66958.1"/>
    </source>
</evidence>
<feature type="compositionally biased region" description="Pro residues" evidence="1">
    <location>
        <begin position="741"/>
        <end position="753"/>
    </location>
</feature>
<gene>
    <name evidence="3" type="ORF">BN1204_027610</name>
</gene>
<dbReference type="EMBL" id="LN714482">
    <property type="protein sequence ID" value="CEL66958.1"/>
    <property type="molecule type" value="Genomic_DNA"/>
</dbReference>
<feature type="region of interest" description="Disordered" evidence="1">
    <location>
        <begin position="366"/>
        <end position="386"/>
    </location>
</feature>
<keyword evidence="2" id="KW-0472">Membrane</keyword>
<organism evidence="3">
    <name type="scientific">Neospora caninum (strain Liverpool)</name>
    <dbReference type="NCBI Taxonomy" id="572307"/>
    <lineage>
        <taxon>Eukaryota</taxon>
        <taxon>Sar</taxon>
        <taxon>Alveolata</taxon>
        <taxon>Apicomplexa</taxon>
        <taxon>Conoidasida</taxon>
        <taxon>Coccidia</taxon>
        <taxon>Eucoccidiorida</taxon>
        <taxon>Eimeriorina</taxon>
        <taxon>Sarcocystidae</taxon>
        <taxon>Neospora</taxon>
    </lineage>
</organism>
<sequence>MAPMPVGRLLLPRRLALFRRRPRLFFFVCGAACAYSAVNGSNPLSILPLCCCYTYDFVALACPPLQLRRALFYTSLSRGVRAFGLDSPLLDKYLLFRLCSHVQQVSLQGKLQRCSATSLLSARKDSSNASPARQSRLAGEVKRHQQLWRTYTPIPAVVDCIHHLVLSLERFNPGSQCLNLQEVYAALLPTLVVLSRDHGLQDDVKVPFFSQLPDSIQVLYRPPSFFSLESSTTAPSSSLSHSWPRSGIRSYPGRNESRSFSTSSHFGSPSDPLSWSGAPSFSTLSYCQHQHDRLLLQLLHLGLLSTQRALQFAEAAAYERSRPPVELPTLLSPRVLLDAGATQSSPPPSRGTFGAFSAFSGLATAPGNPHRETLESPYRPTGSVLDRRSDWEPSALSGAVATGGALGEAALEQWRQFMVSFSSDLAASCSSRARRAASGGTFGSVSPSMTARVATAAAAEPKTIVGICTALVTFLTVPFLPDDCAVELNRIPDAEPLGGSDVLQTVAAEPSASEGSSVYRSLTSLFIPSSAAGELPGVSAVLQPLRDQLVLLQRRQQRELAVLPKPVAVAAAVVEFWEAFQVHQSTGLRIRELVWVDGREKTRAKSPFLQHLEGSERLLIAAVRRGVNDINWSSSASCLTSQQRRLLLPAQSEQLQKLQYLLGSRANAAVRTPHRMHSYDKSYDDFTTRFWLWQQFNRLKEEVGGLFLGCCAVAAAAALGGFLFAFLARQNWATDASTGQQPPPRGTPIPPAPQNLGMSSWWSRPWTGLSRFLARRIEGDGSVGQEPYSRSGETGMSDSFLGYAPCYPRNADLADSRLLQYGRDPTYFVDRMQKGRGTGLGFASSPADELVTASYGQNLWGLHRAPQDSGFSSQTLAPLFPSVASKDSNTGGGASTLRTAYALSSHLPASLNNVDAGSYGAQPGAGGLARFAEAGDSATPSVLTPGCLYSGRDELTTLYLALASAGRGSSSGLGGPGRGPEFSAGSFTGGYGG</sequence>
<evidence type="ECO:0000256" key="2">
    <source>
        <dbReference type="SAM" id="Phobius"/>
    </source>
</evidence>
<feature type="region of interest" description="Disordered" evidence="1">
    <location>
        <begin position="735"/>
        <end position="756"/>
    </location>
</feature>
<feature type="compositionally biased region" description="Gly residues" evidence="1">
    <location>
        <begin position="969"/>
        <end position="978"/>
    </location>
</feature>
<feature type="region of interest" description="Disordered" evidence="1">
    <location>
        <begin position="968"/>
        <end position="993"/>
    </location>
</feature>
<dbReference type="AlphaFoldDB" id="A0A0F7UAW0"/>
<accession>A0A0F7UAW0</accession>
<proteinExistence type="predicted"/>
<reference evidence="3" key="1">
    <citation type="journal article" date="2015" name="PLoS ONE">
        <title>Comprehensive Evaluation of Toxoplasma gondii VEG and Neospora caninum LIV Genomes with Tachyzoite Stage Transcriptome and Proteome Defines Novel Transcript Features.</title>
        <authorList>
            <person name="Ramaprasad A."/>
            <person name="Mourier T."/>
            <person name="Naeem R."/>
            <person name="Malas T.B."/>
            <person name="Moussa E."/>
            <person name="Panigrahi A."/>
            <person name="Vermont S.J."/>
            <person name="Otto T.D."/>
            <person name="Wastling J."/>
            <person name="Pain A."/>
        </authorList>
    </citation>
    <scope>NUCLEOTIDE SEQUENCE</scope>
    <source>
        <strain evidence="3">Liverpool</strain>
    </source>
</reference>
<evidence type="ECO:0008006" key="4">
    <source>
        <dbReference type="Google" id="ProtNLM"/>
    </source>
</evidence>
<keyword evidence="2" id="KW-1133">Transmembrane helix</keyword>
<protein>
    <recommendedName>
        <fullName evidence="4">Transmembrane protein</fullName>
    </recommendedName>
</protein>
<feature type="transmembrane region" description="Helical" evidence="2">
    <location>
        <begin position="706"/>
        <end position="728"/>
    </location>
</feature>
<keyword evidence="2" id="KW-0812">Transmembrane</keyword>